<gene>
    <name evidence="1" type="ORF">NCTC10911_03317</name>
</gene>
<evidence type="ECO:0000313" key="2">
    <source>
        <dbReference type="Proteomes" id="UP000255014"/>
    </source>
</evidence>
<accession>A0A381AA06</accession>
<dbReference type="AlphaFoldDB" id="A0A381AA06"/>
<name>A0A381AA06_BORPT</name>
<organism evidence="1 2">
    <name type="scientific">Bordetella pertussis</name>
    <dbReference type="NCBI Taxonomy" id="520"/>
    <lineage>
        <taxon>Bacteria</taxon>
        <taxon>Pseudomonadati</taxon>
        <taxon>Pseudomonadota</taxon>
        <taxon>Betaproteobacteria</taxon>
        <taxon>Burkholderiales</taxon>
        <taxon>Alcaligenaceae</taxon>
        <taxon>Bordetella</taxon>
    </lineage>
</organism>
<reference evidence="1 2" key="1">
    <citation type="submission" date="2018-06" db="EMBL/GenBank/DDBJ databases">
        <authorList>
            <consortium name="Pathogen Informatics"/>
            <person name="Doyle S."/>
        </authorList>
    </citation>
    <scope>NUCLEOTIDE SEQUENCE [LARGE SCALE GENOMIC DNA]</scope>
    <source>
        <strain evidence="1 2">NCTC10911</strain>
    </source>
</reference>
<dbReference type="GeneID" id="69603751"/>
<dbReference type="RefSeq" id="WP_019249309.1">
    <property type="nucleotide sequence ID" value="NZ_AP024746.1"/>
</dbReference>
<evidence type="ECO:0000313" key="1">
    <source>
        <dbReference type="EMBL" id="SUV66267.1"/>
    </source>
</evidence>
<dbReference type="EMBL" id="UFTT01000002">
    <property type="protein sequence ID" value="SUV66267.1"/>
    <property type="molecule type" value="Genomic_DNA"/>
</dbReference>
<proteinExistence type="predicted"/>
<dbReference type="Proteomes" id="UP000255014">
    <property type="component" value="Unassembled WGS sequence"/>
</dbReference>
<sequence>MQDQPLAPSDPAVAPPDEAAVRALLASQGIAASEREARAVARALARLAGAAPGGSA</sequence>
<protein>
    <submittedName>
        <fullName evidence="1">Uncharacterized protein</fullName>
    </submittedName>
</protein>